<gene>
    <name evidence="2" type="ORF">ABIC75_003802</name>
</gene>
<comment type="caution">
    <text evidence="2">The sequence shown here is derived from an EMBL/GenBank/DDBJ whole genome shotgun (WGS) entry which is preliminary data.</text>
</comment>
<dbReference type="EMBL" id="JBEPMU010000006">
    <property type="protein sequence ID" value="MET3654064.1"/>
    <property type="molecule type" value="Genomic_DNA"/>
</dbReference>
<dbReference type="PANTHER" id="PTHR42850">
    <property type="entry name" value="METALLOPHOSPHOESTERASE"/>
    <property type="match status" value="1"/>
</dbReference>
<organism evidence="2 3">
    <name type="scientific">Dyella japonica</name>
    <dbReference type="NCBI Taxonomy" id="231455"/>
    <lineage>
        <taxon>Bacteria</taxon>
        <taxon>Pseudomonadati</taxon>
        <taxon>Pseudomonadota</taxon>
        <taxon>Gammaproteobacteria</taxon>
        <taxon>Lysobacterales</taxon>
        <taxon>Rhodanobacteraceae</taxon>
        <taxon>Dyella</taxon>
    </lineage>
</organism>
<dbReference type="Pfam" id="PF00149">
    <property type="entry name" value="Metallophos"/>
    <property type="match status" value="1"/>
</dbReference>
<feature type="domain" description="Serine/threonine specific protein phosphatases" evidence="1">
    <location>
        <begin position="72"/>
        <end position="77"/>
    </location>
</feature>
<keyword evidence="3" id="KW-1185">Reference proteome</keyword>
<evidence type="ECO:0000313" key="2">
    <source>
        <dbReference type="EMBL" id="MET3654064.1"/>
    </source>
</evidence>
<dbReference type="Proteomes" id="UP001549184">
    <property type="component" value="Unassembled WGS sequence"/>
</dbReference>
<accession>A0ABV2K1U8</accession>
<dbReference type="InterPro" id="IPR050126">
    <property type="entry name" value="Ap4A_hydrolase"/>
</dbReference>
<dbReference type="SUPFAM" id="SSF56300">
    <property type="entry name" value="Metallo-dependent phosphatases"/>
    <property type="match status" value="1"/>
</dbReference>
<reference evidence="2 3" key="1">
    <citation type="submission" date="2024-06" db="EMBL/GenBank/DDBJ databases">
        <title>Sorghum-associated microbial communities from plants grown in Nebraska, USA.</title>
        <authorList>
            <person name="Schachtman D."/>
        </authorList>
    </citation>
    <scope>NUCLEOTIDE SEQUENCE [LARGE SCALE GENOMIC DNA]</scope>
    <source>
        <strain evidence="2 3">1073</strain>
    </source>
</reference>
<sequence length="237" mass="26249">MNIIQRFERNRVGRDFVVGDIHGCFDLLSRAMDTVGFDESCDRLFSVGDLVDRGPSSHEAIDWIAQPWFHAVRGNHEQMAIGVAQGRHDHDNYLRNGGGWFLSLGDDRQKLVAAVFDTLPIAIEIDHAVGRIGLVHADIWGESWDGFLRDMQSDLSNSKRHKLVEVALWSRSRIQAHQSGYPTSSVSDLHAMFVGHTPVEKPLCLGNVVYIDTGAVFGRSLTLINIADCVSAQAEAA</sequence>
<dbReference type="PANTHER" id="PTHR42850:SF4">
    <property type="entry name" value="ZINC-DEPENDENT ENDOPOLYPHOSPHATASE"/>
    <property type="match status" value="1"/>
</dbReference>
<protein>
    <submittedName>
        <fullName evidence="2">Serine/threonine protein phosphatase 1</fullName>
        <ecNumber evidence="2">3.1.3.16</ecNumber>
    </submittedName>
</protein>
<dbReference type="InterPro" id="IPR006186">
    <property type="entry name" value="Ser/Thr-sp_prot-phosphatase"/>
</dbReference>
<dbReference type="GO" id="GO:0004722">
    <property type="term" value="F:protein serine/threonine phosphatase activity"/>
    <property type="evidence" value="ECO:0007669"/>
    <property type="project" value="UniProtKB-EC"/>
</dbReference>
<dbReference type="InterPro" id="IPR004843">
    <property type="entry name" value="Calcineurin-like_PHP"/>
</dbReference>
<dbReference type="InterPro" id="IPR029052">
    <property type="entry name" value="Metallo-depent_PP-like"/>
</dbReference>
<dbReference type="PROSITE" id="PS00125">
    <property type="entry name" value="SER_THR_PHOSPHATASE"/>
    <property type="match status" value="1"/>
</dbReference>
<keyword evidence="2" id="KW-0378">Hydrolase</keyword>
<proteinExistence type="predicted"/>
<dbReference type="RefSeq" id="WP_354015438.1">
    <property type="nucleotide sequence ID" value="NZ_JBEPMU010000006.1"/>
</dbReference>
<evidence type="ECO:0000259" key="1">
    <source>
        <dbReference type="PROSITE" id="PS00125"/>
    </source>
</evidence>
<name>A0ABV2K1U8_9GAMM</name>
<dbReference type="Gene3D" id="3.60.21.10">
    <property type="match status" value="1"/>
</dbReference>
<evidence type="ECO:0000313" key="3">
    <source>
        <dbReference type="Proteomes" id="UP001549184"/>
    </source>
</evidence>
<dbReference type="EC" id="3.1.3.16" evidence="2"/>